<feature type="transmembrane region" description="Helical" evidence="2">
    <location>
        <begin position="128"/>
        <end position="148"/>
    </location>
</feature>
<dbReference type="RefSeq" id="WP_179388852.1">
    <property type="nucleotide sequence ID" value="NZ_JACBYQ010000001.1"/>
</dbReference>
<evidence type="ECO:0000313" key="3">
    <source>
        <dbReference type="EMBL" id="NYE95174.1"/>
    </source>
</evidence>
<feature type="compositionally biased region" description="Low complexity" evidence="1">
    <location>
        <begin position="250"/>
        <end position="262"/>
    </location>
</feature>
<keyword evidence="4" id="KW-1185">Reference proteome</keyword>
<evidence type="ECO:0000256" key="2">
    <source>
        <dbReference type="SAM" id="Phobius"/>
    </source>
</evidence>
<feature type="region of interest" description="Disordered" evidence="1">
    <location>
        <begin position="248"/>
        <end position="277"/>
    </location>
</feature>
<evidence type="ECO:0000256" key="1">
    <source>
        <dbReference type="SAM" id="MobiDB-lite"/>
    </source>
</evidence>
<protein>
    <submittedName>
        <fullName evidence="3">Uncharacterized protein</fullName>
    </submittedName>
</protein>
<feature type="transmembrane region" description="Helical" evidence="2">
    <location>
        <begin position="101"/>
        <end position="122"/>
    </location>
</feature>
<name>A0A7Y9LT98_9MICC</name>
<feature type="transmembrane region" description="Helical" evidence="2">
    <location>
        <begin position="6"/>
        <end position="27"/>
    </location>
</feature>
<accession>A0A7Y9LT98</accession>
<evidence type="ECO:0000313" key="4">
    <source>
        <dbReference type="Proteomes" id="UP000521748"/>
    </source>
</evidence>
<feature type="region of interest" description="Disordered" evidence="1">
    <location>
        <begin position="61"/>
        <end position="81"/>
    </location>
</feature>
<sequence>MNVPLNTSVFLAIAVALWLIWVGPYVLRLRKVRTSAVTATEDLVEAPASLESVRMSMASEKSQPREAAMTGTFGSNTSARASAKPVEQKTQAFKVRYGRTAIAAVGALALLTALFGLVLRFAGLASTWLPIVSVLIFALCLGSLRFLAVSDRKKRVENAFREAMSAAPIVASKPLPQPEVIKETKLFDAQPPAAEAKPVVKPLSAAELRKAALAVAEGAEVKADGTWEPVPVPKPSYVEAAKVERPAPAPLELPEAPKPAAKTSIKQSEAGVTVPVAKPTETTGAALNNLDDVLQRRRA</sequence>
<proteinExistence type="predicted"/>
<comment type="caution">
    <text evidence="3">The sequence shown here is derived from an EMBL/GenBank/DDBJ whole genome shotgun (WGS) entry which is preliminary data.</text>
</comment>
<organism evidence="3 4">
    <name type="scientific">Psychromicrobium silvestre</name>
    <dbReference type="NCBI Taxonomy" id="1645614"/>
    <lineage>
        <taxon>Bacteria</taxon>
        <taxon>Bacillati</taxon>
        <taxon>Actinomycetota</taxon>
        <taxon>Actinomycetes</taxon>
        <taxon>Micrococcales</taxon>
        <taxon>Micrococcaceae</taxon>
        <taxon>Psychromicrobium</taxon>
    </lineage>
</organism>
<keyword evidence="2" id="KW-1133">Transmembrane helix</keyword>
<dbReference type="Proteomes" id="UP000521748">
    <property type="component" value="Unassembled WGS sequence"/>
</dbReference>
<reference evidence="3 4" key="1">
    <citation type="submission" date="2020-07" db="EMBL/GenBank/DDBJ databases">
        <title>Sequencing the genomes of 1000 actinobacteria strains.</title>
        <authorList>
            <person name="Klenk H.-P."/>
        </authorList>
    </citation>
    <scope>NUCLEOTIDE SEQUENCE [LARGE SCALE GENOMIC DNA]</scope>
    <source>
        <strain evidence="3 4">DSM 102047</strain>
    </source>
</reference>
<keyword evidence="2" id="KW-0812">Transmembrane</keyword>
<dbReference type="AlphaFoldDB" id="A0A7Y9LT98"/>
<dbReference type="EMBL" id="JACBYQ010000001">
    <property type="protein sequence ID" value="NYE95174.1"/>
    <property type="molecule type" value="Genomic_DNA"/>
</dbReference>
<gene>
    <name evidence="3" type="ORF">FHU41_001395</name>
</gene>
<keyword evidence="2" id="KW-0472">Membrane</keyword>